<proteinExistence type="predicted"/>
<reference evidence="1" key="1">
    <citation type="journal article" date="2019" name="MBio">
        <title>Virus Genomes from Deep Sea Sediments Expand the Ocean Megavirome and Support Independent Origins of Viral Gigantism.</title>
        <authorList>
            <person name="Backstrom D."/>
            <person name="Yutin N."/>
            <person name="Jorgensen S.L."/>
            <person name="Dharamshi J."/>
            <person name="Homa F."/>
            <person name="Zaremba-Niedwiedzka K."/>
            <person name="Spang A."/>
            <person name="Wolf Y.I."/>
            <person name="Koonin E.V."/>
            <person name="Ettema T.J."/>
        </authorList>
    </citation>
    <scope>NUCLEOTIDE SEQUENCE</scope>
</reference>
<organism evidence="1">
    <name type="scientific">Pithovirus LCPAC401</name>
    <dbReference type="NCBI Taxonomy" id="2506595"/>
    <lineage>
        <taxon>Viruses</taxon>
        <taxon>Pithoviruses</taxon>
    </lineage>
</organism>
<sequence length="101" mass="11427">MVYPEYYKSIVSSYPIKDVIITQTVSGISVKGVPLNIENVVCLDDEFKSGKVKIVKSSNTYKFTSIDTMEYIKLSKLMKELNIDNTIDENCLPILDLTKIV</sequence>
<accession>A0A481ZBM4</accession>
<dbReference type="EMBL" id="MK500578">
    <property type="protein sequence ID" value="QBK92479.1"/>
    <property type="molecule type" value="Genomic_DNA"/>
</dbReference>
<name>A0A481ZBM4_9VIRU</name>
<protein>
    <submittedName>
        <fullName evidence="1">Uncharacterized protein</fullName>
    </submittedName>
</protein>
<gene>
    <name evidence="1" type="ORF">LCPAC401_01170</name>
</gene>
<evidence type="ECO:0000313" key="1">
    <source>
        <dbReference type="EMBL" id="QBK92479.1"/>
    </source>
</evidence>